<dbReference type="EMBL" id="CP001769">
    <property type="protein sequence ID" value="ADB38194.1"/>
    <property type="molecule type" value="Genomic_DNA"/>
</dbReference>
<dbReference type="InterPro" id="IPR036097">
    <property type="entry name" value="HisK_dim/P_sf"/>
</dbReference>
<dbReference type="Proteomes" id="UP000002028">
    <property type="component" value="Chromosome"/>
</dbReference>
<dbReference type="InterPro" id="IPR035965">
    <property type="entry name" value="PAS-like_dom_sf"/>
</dbReference>
<dbReference type="eggNOG" id="COG2202">
    <property type="taxonomic scope" value="Bacteria"/>
</dbReference>
<feature type="domain" description="PAS" evidence="8">
    <location>
        <begin position="17"/>
        <end position="87"/>
    </location>
</feature>
<keyword evidence="4" id="KW-0808">Transferase</keyword>
<dbReference type="InterPro" id="IPR004358">
    <property type="entry name" value="Sig_transdc_His_kin-like_C"/>
</dbReference>
<dbReference type="GO" id="GO:0000155">
    <property type="term" value="F:phosphorelay sensor kinase activity"/>
    <property type="evidence" value="ECO:0007669"/>
    <property type="project" value="InterPro"/>
</dbReference>
<dbReference type="PROSITE" id="PS50109">
    <property type="entry name" value="HIS_KIN"/>
    <property type="match status" value="1"/>
</dbReference>
<dbReference type="Pfam" id="PF08447">
    <property type="entry name" value="PAS_3"/>
    <property type="match status" value="3"/>
</dbReference>
<dbReference type="AlphaFoldDB" id="D2QDR4"/>
<dbReference type="PROSITE" id="PS50112">
    <property type="entry name" value="PAS"/>
    <property type="match status" value="1"/>
</dbReference>
<proteinExistence type="predicted"/>
<dbReference type="Gene3D" id="1.10.287.130">
    <property type="match status" value="1"/>
</dbReference>
<name>D2QDR4_SPILD</name>
<keyword evidence="5 10" id="KW-0418">Kinase</keyword>
<accession>D2QDR4</accession>
<evidence type="ECO:0000313" key="10">
    <source>
        <dbReference type="EMBL" id="ADB38194.1"/>
    </source>
</evidence>
<dbReference type="InterPro" id="IPR001610">
    <property type="entry name" value="PAC"/>
</dbReference>
<dbReference type="InterPro" id="IPR003594">
    <property type="entry name" value="HATPase_dom"/>
</dbReference>
<dbReference type="KEGG" id="sli:Slin_2168"/>
<dbReference type="PANTHER" id="PTHR43304:SF1">
    <property type="entry name" value="PAC DOMAIN-CONTAINING PROTEIN"/>
    <property type="match status" value="1"/>
</dbReference>
<dbReference type="CDD" id="cd00082">
    <property type="entry name" value="HisKA"/>
    <property type="match status" value="1"/>
</dbReference>
<dbReference type="InterPro" id="IPR000700">
    <property type="entry name" value="PAS-assoc_C"/>
</dbReference>
<dbReference type="EC" id="2.7.13.3" evidence="2"/>
<dbReference type="eggNOG" id="COG4251">
    <property type="taxonomic scope" value="Bacteria"/>
</dbReference>
<dbReference type="Gene3D" id="2.10.70.100">
    <property type="match status" value="1"/>
</dbReference>
<evidence type="ECO:0000256" key="1">
    <source>
        <dbReference type="ARBA" id="ARBA00000085"/>
    </source>
</evidence>
<feature type="domain" description="PAC" evidence="9">
    <location>
        <begin position="90"/>
        <end position="142"/>
    </location>
</feature>
<evidence type="ECO:0000256" key="2">
    <source>
        <dbReference type="ARBA" id="ARBA00012438"/>
    </source>
</evidence>
<dbReference type="Gene3D" id="3.30.450.20">
    <property type="entry name" value="PAS domain"/>
    <property type="match status" value="4"/>
</dbReference>
<dbReference type="Pfam" id="PF13188">
    <property type="entry name" value="PAS_8"/>
    <property type="match status" value="1"/>
</dbReference>
<feature type="domain" description="PAC" evidence="9">
    <location>
        <begin position="474"/>
        <end position="527"/>
    </location>
</feature>
<reference evidence="10 11" key="1">
    <citation type="journal article" date="2010" name="Stand. Genomic Sci.">
        <title>Complete genome sequence of Spirosoma linguale type strain (1).</title>
        <authorList>
            <person name="Lail K."/>
            <person name="Sikorski J."/>
            <person name="Saunders E."/>
            <person name="Lapidus A."/>
            <person name="Glavina Del Rio T."/>
            <person name="Copeland A."/>
            <person name="Tice H."/>
            <person name="Cheng J.-F."/>
            <person name="Lucas S."/>
            <person name="Nolan M."/>
            <person name="Bruce D."/>
            <person name="Goodwin L."/>
            <person name="Pitluck S."/>
            <person name="Ivanova N."/>
            <person name="Mavromatis K."/>
            <person name="Ovchinnikova G."/>
            <person name="Pati A."/>
            <person name="Chen A."/>
            <person name="Palaniappan K."/>
            <person name="Land M."/>
            <person name="Hauser L."/>
            <person name="Chang Y.-J."/>
            <person name="Jeffries C.D."/>
            <person name="Chain P."/>
            <person name="Brettin T."/>
            <person name="Detter J.C."/>
            <person name="Schuetze A."/>
            <person name="Rohde M."/>
            <person name="Tindall B.J."/>
            <person name="Goeker M."/>
            <person name="Bristow J."/>
            <person name="Eisen J.A."/>
            <person name="Markowitz V."/>
            <person name="Hugenholtz P."/>
            <person name="Kyrpides N.C."/>
            <person name="Klenk H.-P."/>
            <person name="Chen F."/>
        </authorList>
    </citation>
    <scope>NUCLEOTIDE SEQUENCE [LARGE SCALE GENOMIC DNA]</scope>
    <source>
        <strain evidence="11">ATCC 33905 / DSM 74 / LMG 10896 / Claus 1</strain>
    </source>
</reference>
<evidence type="ECO:0000259" key="8">
    <source>
        <dbReference type="PROSITE" id="PS50112"/>
    </source>
</evidence>
<dbReference type="InterPro" id="IPR052162">
    <property type="entry name" value="Sensor_kinase/Photoreceptor"/>
</dbReference>
<evidence type="ECO:0000256" key="4">
    <source>
        <dbReference type="ARBA" id="ARBA00022679"/>
    </source>
</evidence>
<evidence type="ECO:0000259" key="7">
    <source>
        <dbReference type="PROSITE" id="PS50109"/>
    </source>
</evidence>
<keyword evidence="6" id="KW-0175">Coiled coil</keyword>
<dbReference type="PRINTS" id="PR00344">
    <property type="entry name" value="BCTRLSENSOR"/>
</dbReference>
<sequence length="828" mass="92359">MSAENPSPLDSTETSSSNEYQQRLLTAFAQAFWETDAQGMATADSPSWRAFTGQTLQQWLGEGWLKAVHPEDHAYALEQWQEALRSQHPMNAEFRLQTPQATWCWTNVRASPILNAEGSIQGWMGIVLDITPQKQAELALRKSEEQFRLLVTASSDIVYKMSPDWSRMEQLMGKSFLADTTQPSATWLQTYIPAEDQPSVQAVIQQAIRTKSIFELEHRVRKADGTVGWTFSRAIPRLDEQGRIQEWLGVASDITQRRQAEEALRQSEARLRAVLESIVDGVYIGTLEGITLINQTALEQLGYATPDELNRHVGTLAGEIQTRDWQTGVLIPLEQQAFARALRGERVVQDVLVRHRLSGQDRVVRCAAGPVLVDEQVVAAVAINADVTDIVRVHRQVEESERRLQQAIELAELGTYTIEVATDRITKSARVADWYGLPERTTVASSFGSIQARDRQRVNQVLTDALRPESSSFYQVEYTIIHPRTGQQRILRTNGQVHRDASGQPLRVEGIVVDITTQRQSQLALEQQVAQRTQELAAAMQQLEATNEALVVTSGQYALLNQELRASTAEVGKANNDLEEANRQLSRSNQNLEQFAYIASHDLQEPLRKIQQFGDLLKSHVPPSSEENAYLERMQAAASRMSRLIKDLLAFSRIAMGQVLAEPVSLADVLRRVQDTLSLAIEESSAQIQLDDLPTLPGNATQLEQLFQNLLSNAIKFSRTNQAGEPIIPQIRITSQMMNANELGVTVKPSRAATSYYQIEVADNGIGFDEKYTPRIFQVFQRLHGRNEFAGTGVGLAIVQKVVDNHGGAISVSSQPGQGARFRVYLPA</sequence>
<evidence type="ECO:0000256" key="6">
    <source>
        <dbReference type="SAM" id="Coils"/>
    </source>
</evidence>
<evidence type="ECO:0000259" key="9">
    <source>
        <dbReference type="PROSITE" id="PS50113"/>
    </source>
</evidence>
<dbReference type="SMART" id="SM00387">
    <property type="entry name" value="HATPase_c"/>
    <property type="match status" value="1"/>
</dbReference>
<dbReference type="Pfam" id="PF00512">
    <property type="entry name" value="HisKA"/>
    <property type="match status" value="1"/>
</dbReference>
<gene>
    <name evidence="10" type="ordered locus">Slin_2168</name>
</gene>
<dbReference type="SUPFAM" id="SSF47384">
    <property type="entry name" value="Homodimeric domain of signal transducing histidine kinase"/>
    <property type="match status" value="1"/>
</dbReference>
<dbReference type="Pfam" id="PF02518">
    <property type="entry name" value="HATPase_c"/>
    <property type="match status" value="1"/>
</dbReference>
<dbReference type="InterPro" id="IPR000014">
    <property type="entry name" value="PAS"/>
</dbReference>
<keyword evidence="3" id="KW-0597">Phosphoprotein</keyword>
<dbReference type="PROSITE" id="PS50113">
    <property type="entry name" value="PAC"/>
    <property type="match status" value="3"/>
</dbReference>
<comment type="catalytic activity">
    <reaction evidence="1">
        <text>ATP + protein L-histidine = ADP + protein N-phospho-L-histidine.</text>
        <dbReference type="EC" id="2.7.13.3"/>
    </reaction>
</comment>
<dbReference type="CDD" id="cd00130">
    <property type="entry name" value="PAS"/>
    <property type="match status" value="2"/>
</dbReference>
<dbReference type="Gene3D" id="3.30.565.10">
    <property type="entry name" value="Histidine kinase-like ATPase, C-terminal domain"/>
    <property type="match status" value="1"/>
</dbReference>
<dbReference type="NCBIfam" id="TIGR00229">
    <property type="entry name" value="sensory_box"/>
    <property type="match status" value="4"/>
</dbReference>
<feature type="coiled-coil region" evidence="6">
    <location>
        <begin position="529"/>
        <end position="595"/>
    </location>
</feature>
<evidence type="ECO:0000256" key="3">
    <source>
        <dbReference type="ARBA" id="ARBA00022553"/>
    </source>
</evidence>
<dbReference type="HOGENOM" id="CLU_000445_114_71_10"/>
<evidence type="ECO:0000256" key="5">
    <source>
        <dbReference type="ARBA" id="ARBA00022777"/>
    </source>
</evidence>
<feature type="domain" description="Histidine kinase" evidence="7">
    <location>
        <begin position="598"/>
        <end position="828"/>
    </location>
</feature>
<protein>
    <recommendedName>
        <fullName evidence="2">histidine kinase</fullName>
        <ecNumber evidence="2">2.7.13.3</ecNumber>
    </recommendedName>
</protein>
<dbReference type="PANTHER" id="PTHR43304">
    <property type="entry name" value="PHYTOCHROME-LIKE PROTEIN CPH1"/>
    <property type="match status" value="1"/>
</dbReference>
<feature type="domain" description="PAC" evidence="9">
    <location>
        <begin position="214"/>
        <end position="266"/>
    </location>
</feature>
<dbReference type="eggNOG" id="COG3290">
    <property type="taxonomic scope" value="Bacteria"/>
</dbReference>
<dbReference type="InterPro" id="IPR013655">
    <property type="entry name" value="PAS_fold_3"/>
</dbReference>
<dbReference type="SMART" id="SM00388">
    <property type="entry name" value="HisKA"/>
    <property type="match status" value="1"/>
</dbReference>
<dbReference type="InterPro" id="IPR036890">
    <property type="entry name" value="HATPase_C_sf"/>
</dbReference>
<dbReference type="InterPro" id="IPR005467">
    <property type="entry name" value="His_kinase_dom"/>
</dbReference>
<dbReference type="RefSeq" id="WP_012926738.1">
    <property type="nucleotide sequence ID" value="NC_013730.1"/>
</dbReference>
<dbReference type="SMART" id="SM00091">
    <property type="entry name" value="PAS"/>
    <property type="match status" value="2"/>
</dbReference>
<dbReference type="SMART" id="SM00086">
    <property type="entry name" value="PAC"/>
    <property type="match status" value="3"/>
</dbReference>
<dbReference type="InterPro" id="IPR003661">
    <property type="entry name" value="HisK_dim/P_dom"/>
</dbReference>
<keyword evidence="11" id="KW-1185">Reference proteome</keyword>
<organism evidence="10 11">
    <name type="scientific">Spirosoma linguale (strain ATCC 33905 / DSM 74 / LMG 10896 / Claus 1)</name>
    <dbReference type="NCBI Taxonomy" id="504472"/>
    <lineage>
        <taxon>Bacteria</taxon>
        <taxon>Pseudomonadati</taxon>
        <taxon>Bacteroidota</taxon>
        <taxon>Cytophagia</taxon>
        <taxon>Cytophagales</taxon>
        <taxon>Cytophagaceae</taxon>
        <taxon>Spirosoma</taxon>
    </lineage>
</organism>
<evidence type="ECO:0000313" key="11">
    <source>
        <dbReference type="Proteomes" id="UP000002028"/>
    </source>
</evidence>
<dbReference type="FunFam" id="3.30.565.10:FF:000006">
    <property type="entry name" value="Sensor histidine kinase WalK"/>
    <property type="match status" value="1"/>
</dbReference>
<dbReference type="SUPFAM" id="SSF55785">
    <property type="entry name" value="PYP-like sensor domain (PAS domain)"/>
    <property type="match status" value="4"/>
</dbReference>
<dbReference type="STRING" id="504472.Slin_2168"/>
<dbReference type="SUPFAM" id="SSF55874">
    <property type="entry name" value="ATPase domain of HSP90 chaperone/DNA topoisomerase II/histidine kinase"/>
    <property type="match status" value="1"/>
</dbReference>